<accession>A0AAD1VW27</accession>
<keyword evidence="3" id="KW-1185">Reference proteome</keyword>
<evidence type="ECO:0000256" key="1">
    <source>
        <dbReference type="SAM" id="MobiDB-lite"/>
    </source>
</evidence>
<evidence type="ECO:0000313" key="2">
    <source>
        <dbReference type="EMBL" id="CAH2275627.1"/>
    </source>
</evidence>
<name>A0AAD1VW27_PELCU</name>
<reference evidence="2" key="1">
    <citation type="submission" date="2022-03" db="EMBL/GenBank/DDBJ databases">
        <authorList>
            <person name="Alioto T."/>
            <person name="Alioto T."/>
            <person name="Gomez Garrido J."/>
        </authorList>
    </citation>
    <scope>NUCLEOTIDE SEQUENCE</scope>
</reference>
<dbReference type="AlphaFoldDB" id="A0AAD1VW27"/>
<feature type="region of interest" description="Disordered" evidence="1">
    <location>
        <begin position="35"/>
        <end position="99"/>
    </location>
</feature>
<evidence type="ECO:0000313" key="3">
    <source>
        <dbReference type="Proteomes" id="UP001295444"/>
    </source>
</evidence>
<gene>
    <name evidence="2" type="ORF">PECUL_23A004064</name>
</gene>
<organism evidence="2 3">
    <name type="scientific">Pelobates cultripes</name>
    <name type="common">Western spadefoot toad</name>
    <dbReference type="NCBI Taxonomy" id="61616"/>
    <lineage>
        <taxon>Eukaryota</taxon>
        <taxon>Metazoa</taxon>
        <taxon>Chordata</taxon>
        <taxon>Craniata</taxon>
        <taxon>Vertebrata</taxon>
        <taxon>Euteleostomi</taxon>
        <taxon>Amphibia</taxon>
        <taxon>Batrachia</taxon>
        <taxon>Anura</taxon>
        <taxon>Pelobatoidea</taxon>
        <taxon>Pelobatidae</taxon>
        <taxon>Pelobates</taxon>
    </lineage>
</organism>
<protein>
    <submittedName>
        <fullName evidence="2">Uncharacterized protein</fullName>
    </submittedName>
</protein>
<dbReference type="EMBL" id="OW240914">
    <property type="protein sequence ID" value="CAH2275627.1"/>
    <property type="molecule type" value="Genomic_DNA"/>
</dbReference>
<sequence>MIAVTGTALTGPLCLCPHTSLQGYACYSYGYNKPGTKPASSQSRKPWLGYCPQSAKRDSNPNLFTQQRIQTPLGMSKPDLTNGTGKETALNSSTVKGKHPRCTDAKEKLSIIPYKKKTPFLFLLYRSWTNGKQTIQPLMTSPTGQMLP</sequence>
<proteinExistence type="predicted"/>
<feature type="compositionally biased region" description="Polar residues" evidence="1">
    <location>
        <begin position="60"/>
        <end position="70"/>
    </location>
</feature>
<dbReference type="Proteomes" id="UP001295444">
    <property type="component" value="Chromosome 03"/>
</dbReference>
<feature type="compositionally biased region" description="Polar residues" evidence="1">
    <location>
        <begin position="79"/>
        <end position="95"/>
    </location>
</feature>